<dbReference type="Gene3D" id="1.20.1250.20">
    <property type="entry name" value="MFS general substrate transporter like domains"/>
    <property type="match status" value="1"/>
</dbReference>
<dbReference type="InterPro" id="IPR036259">
    <property type="entry name" value="MFS_trans_sf"/>
</dbReference>
<feature type="domain" description="Major facilitator superfamily (MFS) profile" evidence="7">
    <location>
        <begin position="8"/>
        <end position="134"/>
    </location>
</feature>
<keyword evidence="3 6" id="KW-0812">Transmembrane</keyword>
<evidence type="ECO:0000256" key="6">
    <source>
        <dbReference type="SAM" id="Phobius"/>
    </source>
</evidence>
<dbReference type="InterPro" id="IPR011701">
    <property type="entry name" value="MFS"/>
</dbReference>
<feature type="transmembrane region" description="Helical" evidence="6">
    <location>
        <begin position="47"/>
        <end position="66"/>
    </location>
</feature>
<keyword evidence="2" id="KW-0813">Transport</keyword>
<evidence type="ECO:0000259" key="7">
    <source>
        <dbReference type="PROSITE" id="PS50850"/>
    </source>
</evidence>
<dbReference type="PROSITE" id="PS50850">
    <property type="entry name" value="MFS"/>
    <property type="match status" value="1"/>
</dbReference>
<evidence type="ECO:0000313" key="9">
    <source>
        <dbReference type="Proteomes" id="UP000297716"/>
    </source>
</evidence>
<evidence type="ECO:0000256" key="3">
    <source>
        <dbReference type="ARBA" id="ARBA00022692"/>
    </source>
</evidence>
<evidence type="ECO:0000313" key="8">
    <source>
        <dbReference type="EMBL" id="TGJ85433.1"/>
    </source>
</evidence>
<dbReference type="EMBL" id="SKBN01000045">
    <property type="protein sequence ID" value="TGJ85433.1"/>
    <property type="molecule type" value="Genomic_DNA"/>
</dbReference>
<dbReference type="PANTHER" id="PTHR23511:SF3">
    <property type="entry name" value="MAJOR FACILITATOR SUPERFAMILY (MFS) PROFILE DOMAIN-CONTAINING PROTEIN"/>
    <property type="match status" value="1"/>
</dbReference>
<evidence type="ECO:0000256" key="5">
    <source>
        <dbReference type="ARBA" id="ARBA00023136"/>
    </source>
</evidence>
<comment type="caution">
    <text evidence="8">The sequence shown here is derived from an EMBL/GenBank/DDBJ whole genome shotgun (WGS) entry which is preliminary data.</text>
</comment>
<feature type="transmembrane region" description="Helical" evidence="6">
    <location>
        <begin position="97"/>
        <end position="115"/>
    </location>
</feature>
<dbReference type="PANTHER" id="PTHR23511">
    <property type="entry name" value="SYNAPTIC VESICLE GLYCOPROTEIN 2"/>
    <property type="match status" value="1"/>
</dbReference>
<dbReference type="SUPFAM" id="SSF103473">
    <property type="entry name" value="MFS general substrate transporter"/>
    <property type="match status" value="1"/>
</dbReference>
<protein>
    <recommendedName>
        <fullName evidence="7">Major facilitator superfamily (MFS) profile domain-containing protein</fullName>
    </recommendedName>
</protein>
<feature type="transmembrane region" description="Helical" evidence="6">
    <location>
        <begin position="73"/>
        <end position="91"/>
    </location>
</feature>
<dbReference type="GO" id="GO:0016020">
    <property type="term" value="C:membrane"/>
    <property type="evidence" value="ECO:0007669"/>
    <property type="project" value="UniProtKB-SubCell"/>
</dbReference>
<evidence type="ECO:0000256" key="2">
    <source>
        <dbReference type="ARBA" id="ARBA00022448"/>
    </source>
</evidence>
<sequence>MGWYQWSVWGFCGFGYLIDRLWAQAFGLALGLLQQEFGVGSGQAGNTSVSFSVGLTAGAFVWGMLADIIGGRWAYIFTVLISSSFGLGLGASASYTTFLALTAFVGFGVGGNIPIDITIMLEFILQADAHTSWG</sequence>
<evidence type="ECO:0000256" key="1">
    <source>
        <dbReference type="ARBA" id="ARBA00004141"/>
    </source>
</evidence>
<keyword evidence="9" id="KW-1185">Reference proteome</keyword>
<evidence type="ECO:0000256" key="4">
    <source>
        <dbReference type="ARBA" id="ARBA00022989"/>
    </source>
</evidence>
<dbReference type="InterPro" id="IPR020846">
    <property type="entry name" value="MFS_dom"/>
</dbReference>
<dbReference type="GO" id="GO:0022857">
    <property type="term" value="F:transmembrane transporter activity"/>
    <property type="evidence" value="ECO:0007669"/>
    <property type="project" value="InterPro"/>
</dbReference>
<dbReference type="Proteomes" id="UP000297716">
    <property type="component" value="Unassembled WGS sequence"/>
</dbReference>
<name>A0A4Z0Z3U0_9PEZI</name>
<keyword evidence="4 6" id="KW-1133">Transmembrane helix</keyword>
<gene>
    <name evidence="8" type="ORF">E0Z10_g3304</name>
</gene>
<proteinExistence type="predicted"/>
<comment type="subcellular location">
    <subcellularLocation>
        <location evidence="1">Membrane</location>
        <topology evidence="1">Multi-pass membrane protein</topology>
    </subcellularLocation>
</comment>
<dbReference type="AlphaFoldDB" id="A0A4Z0Z3U0"/>
<reference evidence="8 9" key="1">
    <citation type="submission" date="2019-03" db="EMBL/GenBank/DDBJ databases">
        <title>Draft genome sequence of Xylaria hypoxylon DSM 108379, a ubiquitous saprotrophic-parasitic fungi on hardwood.</title>
        <authorList>
            <person name="Buettner E."/>
            <person name="Leonhardt S."/>
            <person name="Gebauer A.M."/>
            <person name="Liers C."/>
            <person name="Hofrichter M."/>
            <person name="Kellner H."/>
        </authorList>
    </citation>
    <scope>NUCLEOTIDE SEQUENCE [LARGE SCALE GENOMIC DNA]</scope>
    <source>
        <strain evidence="8 9">DSM 108379</strain>
    </source>
</reference>
<keyword evidence="5 6" id="KW-0472">Membrane</keyword>
<organism evidence="8 9">
    <name type="scientific">Xylaria hypoxylon</name>
    <dbReference type="NCBI Taxonomy" id="37992"/>
    <lineage>
        <taxon>Eukaryota</taxon>
        <taxon>Fungi</taxon>
        <taxon>Dikarya</taxon>
        <taxon>Ascomycota</taxon>
        <taxon>Pezizomycotina</taxon>
        <taxon>Sordariomycetes</taxon>
        <taxon>Xylariomycetidae</taxon>
        <taxon>Xylariales</taxon>
        <taxon>Xylariaceae</taxon>
        <taxon>Xylaria</taxon>
    </lineage>
</organism>
<accession>A0A4Z0Z3U0</accession>
<dbReference type="Pfam" id="PF07690">
    <property type="entry name" value="MFS_1"/>
    <property type="match status" value="1"/>
</dbReference>
<dbReference type="OrthoDB" id="4139357at2759"/>